<comment type="caution">
    <text evidence="4">The sequence shown here is derived from an EMBL/GenBank/DDBJ whole genome shotgun (WGS) entry which is preliminary data.</text>
</comment>
<dbReference type="CDD" id="cd04301">
    <property type="entry name" value="NAT_SF"/>
    <property type="match status" value="1"/>
</dbReference>
<dbReference type="PANTHER" id="PTHR43877:SF2">
    <property type="entry name" value="AMINOALKYLPHOSPHONATE N-ACETYLTRANSFERASE-RELATED"/>
    <property type="match status" value="1"/>
</dbReference>
<dbReference type="EMBL" id="BROH01000001">
    <property type="protein sequence ID" value="GKY86908.1"/>
    <property type="molecule type" value="Genomic_DNA"/>
</dbReference>
<accession>A0ABQ5LQA9</accession>
<evidence type="ECO:0000313" key="4">
    <source>
        <dbReference type="EMBL" id="GKY86908.1"/>
    </source>
</evidence>
<dbReference type="SUPFAM" id="SSF55729">
    <property type="entry name" value="Acyl-CoA N-acyltransferases (Nat)"/>
    <property type="match status" value="1"/>
</dbReference>
<gene>
    <name evidence="4" type="ORF">STA1M1_07770</name>
</gene>
<evidence type="ECO:0000259" key="3">
    <source>
        <dbReference type="PROSITE" id="PS51186"/>
    </source>
</evidence>
<dbReference type="Gene3D" id="3.40.630.30">
    <property type="match status" value="1"/>
</dbReference>
<dbReference type="RefSeq" id="WP_281840851.1">
    <property type="nucleotide sequence ID" value="NZ_BROH01000001.1"/>
</dbReference>
<evidence type="ECO:0000256" key="1">
    <source>
        <dbReference type="ARBA" id="ARBA00022679"/>
    </source>
</evidence>
<evidence type="ECO:0000256" key="2">
    <source>
        <dbReference type="ARBA" id="ARBA00023315"/>
    </source>
</evidence>
<dbReference type="InterPro" id="IPR050832">
    <property type="entry name" value="Bact_Acetyltransf"/>
</dbReference>
<dbReference type="PANTHER" id="PTHR43877">
    <property type="entry name" value="AMINOALKYLPHOSPHONATE N-ACETYLTRANSFERASE-RELATED-RELATED"/>
    <property type="match status" value="1"/>
</dbReference>
<dbReference type="InterPro" id="IPR016181">
    <property type="entry name" value="Acyl_CoA_acyltransferase"/>
</dbReference>
<keyword evidence="5" id="KW-1185">Reference proteome</keyword>
<reference evidence="4" key="1">
    <citation type="journal article" date="2023" name="Int. J. Syst. Evol. Microbiol.">
        <title>Sinisalibacter aestuarii sp. nov., isolated from estuarine sediment of the Arakawa River.</title>
        <authorList>
            <person name="Arafat S.T."/>
            <person name="Hirano S."/>
            <person name="Sato A."/>
            <person name="Takeuchi K."/>
            <person name="Yasuda T."/>
            <person name="Terahara T."/>
            <person name="Hamada M."/>
            <person name="Kobayashi T."/>
        </authorList>
    </citation>
    <scope>NUCLEOTIDE SEQUENCE</scope>
    <source>
        <strain evidence="4">B-399</strain>
    </source>
</reference>
<feature type="domain" description="N-acetyltransferase" evidence="3">
    <location>
        <begin position="1"/>
        <end position="133"/>
    </location>
</feature>
<keyword evidence="1" id="KW-0808">Transferase</keyword>
<organism evidence="4 5">
    <name type="scientific">Sinisalibacter aestuarii</name>
    <dbReference type="NCBI Taxonomy" id="2949426"/>
    <lineage>
        <taxon>Bacteria</taxon>
        <taxon>Pseudomonadati</taxon>
        <taxon>Pseudomonadota</taxon>
        <taxon>Alphaproteobacteria</taxon>
        <taxon>Rhodobacterales</taxon>
        <taxon>Roseobacteraceae</taxon>
        <taxon>Sinisalibacter</taxon>
    </lineage>
</organism>
<name>A0ABQ5LQA9_9RHOB</name>
<dbReference type="InterPro" id="IPR000182">
    <property type="entry name" value="GNAT_dom"/>
</dbReference>
<evidence type="ECO:0000313" key="5">
    <source>
        <dbReference type="Proteomes" id="UP001144205"/>
    </source>
</evidence>
<sequence length="133" mass="14604">MTETHDEALRGAVVGFLTQHANAVGQPFSRVDLSFTADDGAALVGGLIARITQGWMYIELLGVSDAARGKGWGRQLMRAAEAEARARGLTGIWLDTYTFQAPGFYTALGFEEFGRIEDYPEGEARIFFRKRLG</sequence>
<dbReference type="PROSITE" id="PS51186">
    <property type="entry name" value="GNAT"/>
    <property type="match status" value="1"/>
</dbReference>
<dbReference type="Pfam" id="PF00583">
    <property type="entry name" value="Acetyltransf_1"/>
    <property type="match status" value="1"/>
</dbReference>
<proteinExistence type="predicted"/>
<dbReference type="Proteomes" id="UP001144205">
    <property type="component" value="Unassembled WGS sequence"/>
</dbReference>
<keyword evidence="2" id="KW-0012">Acyltransferase</keyword>
<protein>
    <recommendedName>
        <fullName evidence="3">N-acetyltransferase domain-containing protein</fullName>
    </recommendedName>
</protein>